<feature type="compositionally biased region" description="Polar residues" evidence="1">
    <location>
        <begin position="7"/>
        <end position="16"/>
    </location>
</feature>
<dbReference type="AlphaFoldDB" id="A0AA86S060"/>
<gene>
    <name evidence="3" type="ORF">AYBTSS11_LOCUS1167</name>
</gene>
<feature type="region of interest" description="Disordered" evidence="1">
    <location>
        <begin position="1"/>
        <end position="57"/>
    </location>
</feature>
<dbReference type="CDD" id="cd11660">
    <property type="entry name" value="SANT_TRF"/>
    <property type="match status" value="1"/>
</dbReference>
<sequence>MGATWNDADNNSQTVEKASKKSEEKTVDTSDGKMPCFKQSDCSSLLPHPNTGSTKTGELGNYDATEMMAAAHESFSTKHPCEDNIKRDVDELPTVEKASDTDCYTQRNSYASESNGCDNCSNKIISLPVELDAGNNFNVVNSETFITRDISSAQVNKSPVSNNSMDEPTDSRSKYNIRNPSGDMVFQTNLASPLVTFNRCYKRKKRLDGNGKQSSLSHKEESISVLTKWSMLANTNPCSSDESSSEECPVDNVPDLNQSVELSEKGKALNEKQDETSCRSCSMVFLTDLNQSAELTERGELCQTQEKVWLPGDSLKPYGLSKVLILPVPLRLFLENDMREQLCHGEDTVKNASDKDRRELSHSCLIHKEDHHLHKDCQGVSTKVDSRDPYRAAKGTDQELEKSQILSCEASENVFCNDMMKTGEHQLQFDLPNNSAAFSCGTEEHIVDLNLGAEKHPLHSRMRVRGPKLESTSSCSAIAEDKVSDLDFLNARNTQLISEGKAIVGVCSTSTQPQVMMTEERMSAQQTKTDKAKLMPTISLSLGLSLPVELKTRGNDSVNSLSVLPVLHSTTETRDTVQDGLCLSSSPTLKPLHPKHQVVLDNIVHRTRALNERGKFQEYLKPHPIMWSEEELDFLWIGVRRHGRGNWEAMLRDPRLRFSPLRVPGDLAERWEDEQLKLLNDIDLQQFMYPAAERAAAVASLGNICYLDSKSSFWESNPLKKPLNRYNFQSNTTAHSHRLTTHSRKANYSNIDKYEPGFFNSPSLSISKQNSYSNDYSFNCSAATNNLPHWLREAVNTPPPVMPNMSAVISLSSHPDMLGASDHCFNTSKSCFVPQNWFNGLRPNELHMPNGSHYSTYSRRKYGVVKMNKCLDHCVRKQDDLIIIDSGTSSEETISDDHRASL</sequence>
<dbReference type="PROSITE" id="PS50090">
    <property type="entry name" value="MYB_LIKE"/>
    <property type="match status" value="1"/>
</dbReference>
<feature type="domain" description="Myb-like" evidence="2">
    <location>
        <begin position="627"/>
        <end position="675"/>
    </location>
</feature>
<keyword evidence="4" id="KW-1185">Reference proteome</keyword>
<dbReference type="Gramene" id="rna-AYBTSS11_LOCUS1167">
    <property type="protein sequence ID" value="CAJ1821923.1"/>
    <property type="gene ID" value="gene-AYBTSS11_LOCUS1167"/>
</dbReference>
<dbReference type="SUPFAM" id="SSF46689">
    <property type="entry name" value="Homeodomain-like"/>
    <property type="match status" value="1"/>
</dbReference>
<evidence type="ECO:0000256" key="1">
    <source>
        <dbReference type="SAM" id="MobiDB-lite"/>
    </source>
</evidence>
<evidence type="ECO:0000259" key="2">
    <source>
        <dbReference type="PROSITE" id="PS50090"/>
    </source>
</evidence>
<dbReference type="EMBL" id="OY731398">
    <property type="protein sequence ID" value="CAJ1821923.1"/>
    <property type="molecule type" value="Genomic_DNA"/>
</dbReference>
<dbReference type="Gene3D" id="1.10.10.60">
    <property type="entry name" value="Homeodomain-like"/>
    <property type="match status" value="1"/>
</dbReference>
<accession>A0AA86S060</accession>
<dbReference type="InterPro" id="IPR009057">
    <property type="entry name" value="Homeodomain-like_sf"/>
</dbReference>
<dbReference type="InterPro" id="IPR001005">
    <property type="entry name" value="SANT/Myb"/>
</dbReference>
<organism evidence="3 4">
    <name type="scientific">Sphenostylis stenocarpa</name>
    <dbReference type="NCBI Taxonomy" id="92480"/>
    <lineage>
        <taxon>Eukaryota</taxon>
        <taxon>Viridiplantae</taxon>
        <taxon>Streptophyta</taxon>
        <taxon>Embryophyta</taxon>
        <taxon>Tracheophyta</taxon>
        <taxon>Spermatophyta</taxon>
        <taxon>Magnoliopsida</taxon>
        <taxon>eudicotyledons</taxon>
        <taxon>Gunneridae</taxon>
        <taxon>Pentapetalae</taxon>
        <taxon>rosids</taxon>
        <taxon>fabids</taxon>
        <taxon>Fabales</taxon>
        <taxon>Fabaceae</taxon>
        <taxon>Papilionoideae</taxon>
        <taxon>50 kb inversion clade</taxon>
        <taxon>NPAAA clade</taxon>
        <taxon>indigoferoid/millettioid clade</taxon>
        <taxon>Phaseoleae</taxon>
        <taxon>Sphenostylis</taxon>
    </lineage>
</organism>
<reference evidence="3" key="1">
    <citation type="submission" date="2023-10" db="EMBL/GenBank/DDBJ databases">
        <authorList>
            <person name="Domelevo Entfellner J.-B."/>
        </authorList>
    </citation>
    <scope>NUCLEOTIDE SEQUENCE</scope>
</reference>
<proteinExistence type="predicted"/>
<protein>
    <recommendedName>
        <fullName evidence="2">Myb-like domain-containing protein</fullName>
    </recommendedName>
</protein>
<dbReference type="Proteomes" id="UP001189624">
    <property type="component" value="Chromosome 1"/>
</dbReference>
<evidence type="ECO:0000313" key="3">
    <source>
        <dbReference type="EMBL" id="CAJ1821923.1"/>
    </source>
</evidence>
<evidence type="ECO:0000313" key="4">
    <source>
        <dbReference type="Proteomes" id="UP001189624"/>
    </source>
</evidence>
<name>A0AA86S060_9FABA</name>
<feature type="compositionally biased region" description="Basic and acidic residues" evidence="1">
    <location>
        <begin position="17"/>
        <end position="31"/>
    </location>
</feature>